<dbReference type="CTD" id="36341251"/>
<keyword evidence="2" id="KW-1185">Reference proteome</keyword>
<evidence type="ECO:0000313" key="2">
    <source>
        <dbReference type="Proteomes" id="UP000019149"/>
    </source>
</evidence>
<gene>
    <name evidence="1" type="ORF">EGR_05536</name>
</gene>
<dbReference type="EMBL" id="APAU02000041">
    <property type="protein sequence ID" value="EUB59637.1"/>
    <property type="molecule type" value="Genomic_DNA"/>
</dbReference>
<dbReference type="Proteomes" id="UP000019149">
    <property type="component" value="Unassembled WGS sequence"/>
</dbReference>
<name>W6UN72_ECHGR</name>
<evidence type="ECO:0000313" key="1">
    <source>
        <dbReference type="EMBL" id="EUB59637.1"/>
    </source>
</evidence>
<sequence>MHSSKMSECFSLLSYVYIHWYFFLQSRSNFRLNRIPILSYIWSLQSSEAYELKPGHDPTPHEEQLYSLFSKAIEENLPLYYGPGVQNLIYECTSD</sequence>
<protein>
    <submittedName>
        <fullName evidence="1">Uncharacterized protein</fullName>
    </submittedName>
</protein>
<comment type="caution">
    <text evidence="1">The sequence shown here is derived from an EMBL/GenBank/DDBJ whole genome shotgun (WGS) entry which is preliminary data.</text>
</comment>
<dbReference type="RefSeq" id="XP_024350833.1">
    <property type="nucleotide sequence ID" value="XM_024494785.1"/>
</dbReference>
<dbReference type="AlphaFoldDB" id="W6UN72"/>
<reference evidence="1 2" key="1">
    <citation type="journal article" date="2013" name="Nat. Genet.">
        <title>The genome of the hydatid tapeworm Echinococcus granulosus.</title>
        <authorList>
            <person name="Zheng H."/>
            <person name="Zhang W."/>
            <person name="Zhang L."/>
            <person name="Zhang Z."/>
            <person name="Li J."/>
            <person name="Lu G."/>
            <person name="Zhu Y."/>
            <person name="Wang Y."/>
            <person name="Huang Y."/>
            <person name="Liu J."/>
            <person name="Kang H."/>
            <person name="Chen J."/>
            <person name="Wang L."/>
            <person name="Chen A."/>
            <person name="Yu S."/>
            <person name="Gao Z."/>
            <person name="Jin L."/>
            <person name="Gu W."/>
            <person name="Wang Z."/>
            <person name="Zhao L."/>
            <person name="Shi B."/>
            <person name="Wen H."/>
            <person name="Lin R."/>
            <person name="Jones M.K."/>
            <person name="Brejova B."/>
            <person name="Vinar T."/>
            <person name="Zhao G."/>
            <person name="McManus D.P."/>
            <person name="Chen Z."/>
            <person name="Zhou Y."/>
            <person name="Wang S."/>
        </authorList>
    </citation>
    <scope>NUCLEOTIDE SEQUENCE [LARGE SCALE GENOMIC DNA]</scope>
</reference>
<accession>W6UN72</accession>
<dbReference type="KEGG" id="egl:EGR_05536"/>
<dbReference type="GeneID" id="36341251"/>
<proteinExistence type="predicted"/>
<organism evidence="1 2">
    <name type="scientific">Echinococcus granulosus</name>
    <name type="common">Hydatid tapeworm</name>
    <dbReference type="NCBI Taxonomy" id="6210"/>
    <lineage>
        <taxon>Eukaryota</taxon>
        <taxon>Metazoa</taxon>
        <taxon>Spiralia</taxon>
        <taxon>Lophotrochozoa</taxon>
        <taxon>Platyhelminthes</taxon>
        <taxon>Cestoda</taxon>
        <taxon>Eucestoda</taxon>
        <taxon>Cyclophyllidea</taxon>
        <taxon>Taeniidae</taxon>
        <taxon>Echinococcus</taxon>
        <taxon>Echinococcus granulosus group</taxon>
    </lineage>
</organism>